<reference evidence="3 4" key="1">
    <citation type="submission" date="2020-12" db="EMBL/GenBank/DDBJ databases">
        <title>Comparative genome analysis of fungal antagonists Marinomonas ostreistagni 398 and M. spartinae 468.</title>
        <authorList>
            <person name="Fields J.L."/>
            <person name="Mavrodi O.V."/>
            <person name="Biber P.D."/>
            <person name="Indest K.J."/>
            <person name="Mavrodi D.V."/>
        </authorList>
    </citation>
    <scope>NUCLEOTIDE SEQUENCE [LARGE SCALE GENOMIC DNA]</scope>
    <source>
        <strain evidence="3 4">USM7</strain>
    </source>
</reference>
<gene>
    <name evidence="3" type="ORF">JHD44_03740</name>
</gene>
<comment type="caution">
    <text evidence="3">The sequence shown here is derived from an EMBL/GenBank/DDBJ whole genome shotgun (WGS) entry which is preliminary data.</text>
</comment>
<dbReference type="EMBL" id="JAEMUH010000003">
    <property type="protein sequence ID" value="MBJ7549781.1"/>
    <property type="molecule type" value="Genomic_DNA"/>
</dbReference>
<evidence type="ECO:0000313" key="4">
    <source>
        <dbReference type="Proteomes" id="UP000598488"/>
    </source>
</evidence>
<dbReference type="Pfam" id="PF20093">
    <property type="entry name" value="DUF6484"/>
    <property type="match status" value="1"/>
</dbReference>
<feature type="domain" description="DUF6484" evidence="2">
    <location>
        <begin position="48"/>
        <end position="107"/>
    </location>
</feature>
<evidence type="ECO:0000256" key="1">
    <source>
        <dbReference type="SAM" id="MobiDB-lite"/>
    </source>
</evidence>
<keyword evidence="4" id="KW-1185">Reference proteome</keyword>
<organism evidence="3 4">
    <name type="scientific">Marinomonas ostreistagni</name>
    <dbReference type="NCBI Taxonomy" id="359209"/>
    <lineage>
        <taxon>Bacteria</taxon>
        <taxon>Pseudomonadati</taxon>
        <taxon>Pseudomonadota</taxon>
        <taxon>Gammaproteobacteria</taxon>
        <taxon>Oceanospirillales</taxon>
        <taxon>Oceanospirillaceae</taxon>
        <taxon>Marinomonas</taxon>
    </lineage>
</organism>
<sequence>MSDVNSQTADSSAIADVKTETASTQDNWVESVVNSGSQGHVQINVPVLGTLLGYDEEGAPYVSHEYSDLPHIKALSTVKLKESDIEQPVTLIFNQGDARKPIIIGVIQDPAFETDEEPLVFENEHGIELKCGQGKIVLDPTGGVFVQGSTINTQAYGTNQLKGGVVKIN</sequence>
<name>A0ABS0Z7Z1_9GAMM</name>
<accession>A0ABS0Z7Z1</accession>
<protein>
    <recommendedName>
        <fullName evidence="2">DUF6484 domain-containing protein</fullName>
    </recommendedName>
</protein>
<evidence type="ECO:0000313" key="3">
    <source>
        <dbReference type="EMBL" id="MBJ7549781.1"/>
    </source>
</evidence>
<dbReference type="Proteomes" id="UP000598488">
    <property type="component" value="Unassembled WGS sequence"/>
</dbReference>
<evidence type="ECO:0000259" key="2">
    <source>
        <dbReference type="Pfam" id="PF20093"/>
    </source>
</evidence>
<dbReference type="RefSeq" id="WP_199461237.1">
    <property type="nucleotide sequence ID" value="NZ_JAEMUH010000003.1"/>
</dbReference>
<dbReference type="InterPro" id="IPR045506">
    <property type="entry name" value="DUF6484"/>
</dbReference>
<feature type="region of interest" description="Disordered" evidence="1">
    <location>
        <begin position="1"/>
        <end position="20"/>
    </location>
</feature>
<feature type="compositionally biased region" description="Polar residues" evidence="1">
    <location>
        <begin position="1"/>
        <end position="11"/>
    </location>
</feature>
<proteinExistence type="predicted"/>